<feature type="compositionally biased region" description="Basic and acidic residues" evidence="1">
    <location>
        <begin position="9"/>
        <end position="26"/>
    </location>
</feature>
<feature type="compositionally biased region" description="Basic and acidic residues" evidence="1">
    <location>
        <begin position="104"/>
        <end position="127"/>
    </location>
</feature>
<evidence type="ECO:0000256" key="1">
    <source>
        <dbReference type="SAM" id="MobiDB-lite"/>
    </source>
</evidence>
<feature type="region of interest" description="Disordered" evidence="1">
    <location>
        <begin position="1"/>
        <end position="26"/>
    </location>
</feature>
<evidence type="ECO:0000313" key="2">
    <source>
        <dbReference type="EMBL" id="KKN59060.1"/>
    </source>
</evidence>
<reference evidence="2" key="1">
    <citation type="journal article" date="2015" name="Nature">
        <title>Complex archaea that bridge the gap between prokaryotes and eukaryotes.</title>
        <authorList>
            <person name="Spang A."/>
            <person name="Saw J.H."/>
            <person name="Jorgensen S.L."/>
            <person name="Zaremba-Niedzwiedzka K."/>
            <person name="Martijn J."/>
            <person name="Lind A.E."/>
            <person name="van Eijk R."/>
            <person name="Schleper C."/>
            <person name="Guy L."/>
            <person name="Ettema T.J."/>
        </authorList>
    </citation>
    <scope>NUCLEOTIDE SEQUENCE</scope>
</reference>
<comment type="caution">
    <text evidence="2">The sequence shown here is derived from an EMBL/GenBank/DDBJ whole genome shotgun (WGS) entry which is preliminary data.</text>
</comment>
<proteinExistence type="predicted"/>
<feature type="region of interest" description="Disordered" evidence="1">
    <location>
        <begin position="104"/>
        <end position="145"/>
    </location>
</feature>
<protein>
    <submittedName>
        <fullName evidence="2">Uncharacterized protein</fullName>
    </submittedName>
</protein>
<sequence length="145" mass="17053">MFENLLGNLKEKFQESQERKRLEKEEMNRMQREVDFRERQVFQEEFKKNALKIAIGRAKKDAAKKSGMQKLVALNRVKRLQEPGANNPSNFFNKFSTYTQKNLARTEENKKRTAGMREEAEKMRGEKPITPGIRKPFQPSGFGKR</sequence>
<organism evidence="2">
    <name type="scientific">marine sediment metagenome</name>
    <dbReference type="NCBI Taxonomy" id="412755"/>
    <lineage>
        <taxon>unclassified sequences</taxon>
        <taxon>metagenomes</taxon>
        <taxon>ecological metagenomes</taxon>
    </lineage>
</organism>
<dbReference type="EMBL" id="LAZR01000741">
    <property type="protein sequence ID" value="KKN59060.1"/>
    <property type="molecule type" value="Genomic_DNA"/>
</dbReference>
<gene>
    <name evidence="2" type="ORF">LCGC14_0546150</name>
</gene>
<accession>A0A0F9RRE9</accession>
<name>A0A0F9RRE9_9ZZZZ</name>
<dbReference type="AlphaFoldDB" id="A0A0F9RRE9"/>